<keyword evidence="4" id="KW-1185">Reference proteome</keyword>
<dbReference type="RefSeq" id="WP_085073653.1">
    <property type="nucleotide sequence ID" value="NZ_BLKU01000002.1"/>
</dbReference>
<dbReference type="Proteomes" id="UP000465306">
    <property type="component" value="Unassembled WGS sequence"/>
</dbReference>
<reference evidence="2" key="2">
    <citation type="submission" date="2020-02" db="EMBL/GenBank/DDBJ databases">
        <authorList>
            <person name="Matsumoto Y."/>
            <person name="Kinjo T."/>
            <person name="Motooka D."/>
            <person name="Nabeya D."/>
            <person name="Jung N."/>
            <person name="Uechi K."/>
            <person name="Horii T."/>
            <person name="Iida T."/>
            <person name="Fujita J."/>
            <person name="Nakamura S."/>
        </authorList>
    </citation>
    <scope>NUCLEOTIDE SEQUENCE</scope>
    <source>
        <strain evidence="2">JCM 13573</strain>
    </source>
</reference>
<sequence>MVAVATIPDVSQLIAWQTEHLIDAAERWQAIGERSFGVANQVWRDALSVDWQGQAADALRAATHADMLATSAVADQLYAAAKFARSGASELYAARSRLRYAVEDAHAAGFVVREDMSVADRFSGGSAVQRAARQAQAEAFASDIRQRAEQLVALDEQVAARITATVAGVRDTFPASPTSRTPPRKPGVHAVDRHWKQDPTPPDPGADPPWERLPPPKSLEEVREALRQLPRGENKPNRQLETPQDIQRFWDWCRLRSKSEQVVPVEK</sequence>
<evidence type="ECO:0000313" key="3">
    <source>
        <dbReference type="EMBL" id="QPI38889.1"/>
    </source>
</evidence>
<feature type="compositionally biased region" description="Pro residues" evidence="1">
    <location>
        <begin position="199"/>
        <end position="217"/>
    </location>
</feature>
<evidence type="ECO:0000313" key="4">
    <source>
        <dbReference type="Proteomes" id="UP000465306"/>
    </source>
</evidence>
<name>A0AAX1JBH9_9MYCO</name>
<evidence type="ECO:0000256" key="1">
    <source>
        <dbReference type="SAM" id="MobiDB-lite"/>
    </source>
</evidence>
<proteinExistence type="predicted"/>
<accession>A0AAX1JBH9</accession>
<protein>
    <recommendedName>
        <fullName evidence="6">PPE family domain-containing protein</fullName>
    </recommendedName>
</protein>
<evidence type="ECO:0008006" key="6">
    <source>
        <dbReference type="Google" id="ProtNLM"/>
    </source>
</evidence>
<dbReference type="EMBL" id="CP065047">
    <property type="protein sequence ID" value="QPI38889.1"/>
    <property type="molecule type" value="Genomic_DNA"/>
</dbReference>
<reference evidence="2 4" key="1">
    <citation type="journal article" date="2019" name="Emerg. Microbes Infect.">
        <title>Comprehensive subspecies identification of 175 nontuberculous mycobacteria species based on 7547 genomic profiles.</title>
        <authorList>
            <person name="Matsumoto Y."/>
            <person name="Kinjo T."/>
            <person name="Motooka D."/>
            <person name="Nabeya D."/>
            <person name="Jung N."/>
            <person name="Uechi K."/>
            <person name="Horii T."/>
            <person name="Iida T."/>
            <person name="Fujita J."/>
            <person name="Nakamura S."/>
        </authorList>
    </citation>
    <scope>NUCLEOTIDE SEQUENCE [LARGE SCALE GENOMIC DNA]</scope>
    <source>
        <strain evidence="2 4">JCM 13573</strain>
    </source>
</reference>
<feature type="region of interest" description="Disordered" evidence="1">
    <location>
        <begin position="172"/>
        <end position="220"/>
    </location>
</feature>
<gene>
    <name evidence="3" type="ORF">I2456_05075</name>
    <name evidence="2" type="ORF">MKUB_07320</name>
</gene>
<dbReference type="KEGG" id="mku:I2456_05075"/>
<dbReference type="EMBL" id="BLKU01000002">
    <property type="protein sequence ID" value="GFG63242.1"/>
    <property type="molecule type" value="Genomic_DNA"/>
</dbReference>
<dbReference type="Proteomes" id="UP000663583">
    <property type="component" value="Chromosome"/>
</dbReference>
<dbReference type="AlphaFoldDB" id="A0AAX1JBH9"/>
<evidence type="ECO:0000313" key="2">
    <source>
        <dbReference type="EMBL" id="GFG63242.1"/>
    </source>
</evidence>
<organism evidence="3 5">
    <name type="scientific">Mycobacterium kubicae</name>
    <dbReference type="NCBI Taxonomy" id="120959"/>
    <lineage>
        <taxon>Bacteria</taxon>
        <taxon>Bacillati</taxon>
        <taxon>Actinomycetota</taxon>
        <taxon>Actinomycetes</taxon>
        <taxon>Mycobacteriales</taxon>
        <taxon>Mycobacteriaceae</taxon>
        <taxon>Mycobacterium</taxon>
        <taxon>Mycobacterium simiae complex</taxon>
    </lineage>
</organism>
<evidence type="ECO:0000313" key="5">
    <source>
        <dbReference type="Proteomes" id="UP000663583"/>
    </source>
</evidence>
<reference evidence="3" key="3">
    <citation type="submission" date="2020-11" db="EMBL/GenBank/DDBJ databases">
        <title>Intraspecies plasmid and genomic variation of Mycobacterium kubicae revealed by the complete genome sequences of two clinical isolates.</title>
        <authorList>
            <person name="Hendrix J.R."/>
            <person name="Epperson L.E."/>
            <person name="Honda J.R."/>
            <person name="Strong M."/>
        </authorList>
    </citation>
    <scope>NUCLEOTIDE SEQUENCE</scope>
    <source>
        <strain evidence="3">JCM 13573</strain>
    </source>
</reference>